<dbReference type="EMBL" id="RJTW01000009">
    <property type="protein sequence ID" value="ROH88869.1"/>
    <property type="molecule type" value="Genomic_DNA"/>
</dbReference>
<protein>
    <submittedName>
        <fullName evidence="1">Uncharacterized protein</fullName>
    </submittedName>
</protein>
<evidence type="ECO:0000313" key="2">
    <source>
        <dbReference type="Proteomes" id="UP000281899"/>
    </source>
</evidence>
<accession>A0ABX9X151</accession>
<name>A0ABX9X151_9FLAO</name>
<dbReference type="Proteomes" id="UP000281899">
    <property type="component" value="Unassembled WGS sequence"/>
</dbReference>
<evidence type="ECO:0000313" key="1">
    <source>
        <dbReference type="EMBL" id="ROH88869.1"/>
    </source>
</evidence>
<keyword evidence="2" id="KW-1185">Reference proteome</keyword>
<comment type="caution">
    <text evidence="1">The sequence shown here is derived from an EMBL/GenBank/DDBJ whole genome shotgun (WGS) entry which is preliminary data.</text>
</comment>
<sequence>MKDDVFLLFFTACKTGIIHIYNISLLPHESFLAVAERAKDALKAAHITILKHILKTETKTELSPPEIKNLIHQLEQ</sequence>
<reference evidence="1 2" key="1">
    <citation type="submission" date="2018-11" db="EMBL/GenBank/DDBJ databases">
        <title>Proposal to divide the Flavobacteriaceae and reorganize its genera based on Amino Acid Identity values calculated from whole genome sequences.</title>
        <authorList>
            <person name="Nicholson A.C."/>
            <person name="Gulvik C.A."/>
            <person name="Whitney A.M."/>
            <person name="Humrighouse B.W."/>
            <person name="Bell M."/>
            <person name="Holmes B."/>
            <person name="Steigerwalt A."/>
            <person name="Villarma A."/>
            <person name="Sheth M."/>
            <person name="Batra D."/>
            <person name="Pryor J."/>
            <person name="Bernardet J.-F."/>
            <person name="Hugo C."/>
            <person name="Kampfer P."/>
            <person name="Newman J."/>
            <person name="Mcquiston J.R."/>
        </authorList>
    </citation>
    <scope>NUCLEOTIDE SEQUENCE [LARGE SCALE GENOMIC DNA]</scope>
    <source>
        <strain evidence="1 2">G0235</strain>
    </source>
</reference>
<dbReference type="GeneID" id="301714866"/>
<organism evidence="1 2">
    <name type="scientific">Chryseobacterium cucumeris</name>
    <dbReference type="NCBI Taxonomy" id="1813611"/>
    <lineage>
        <taxon>Bacteria</taxon>
        <taxon>Pseudomonadati</taxon>
        <taxon>Bacteroidota</taxon>
        <taxon>Flavobacteriia</taxon>
        <taxon>Flavobacteriales</taxon>
        <taxon>Weeksellaceae</taxon>
        <taxon>Chryseobacterium group</taxon>
        <taxon>Chryseobacterium</taxon>
    </lineage>
</organism>
<gene>
    <name evidence="1" type="ORF">EGI15_19505</name>
</gene>
<dbReference type="RefSeq" id="WP_062671936.1">
    <property type="nucleotide sequence ID" value="NZ_CP158807.1"/>
</dbReference>
<proteinExistence type="predicted"/>